<keyword evidence="6 10" id="KW-1133">Transmembrane helix</keyword>
<protein>
    <submittedName>
        <fullName evidence="12">Sec63 brl domain-containing protein</fullName>
    </submittedName>
</protein>
<evidence type="ECO:0000313" key="12">
    <source>
        <dbReference type="EMBL" id="KAI1712768.1"/>
    </source>
</evidence>
<dbReference type="Proteomes" id="UP001201812">
    <property type="component" value="Unassembled WGS sequence"/>
</dbReference>
<dbReference type="EMBL" id="JAKKPZ010000017">
    <property type="protein sequence ID" value="KAI1712768.1"/>
    <property type="molecule type" value="Genomic_DNA"/>
</dbReference>
<dbReference type="PRINTS" id="PR00625">
    <property type="entry name" value="JDOMAIN"/>
</dbReference>
<dbReference type="SUPFAM" id="SSF46565">
    <property type="entry name" value="Chaperone J-domain"/>
    <property type="match status" value="1"/>
</dbReference>
<comment type="caution">
    <text evidence="12">The sequence shown here is derived from an EMBL/GenBank/DDBJ whole genome shotgun (WGS) entry which is preliminary data.</text>
</comment>
<feature type="compositionally biased region" description="Acidic residues" evidence="9">
    <location>
        <begin position="738"/>
        <end position="752"/>
    </location>
</feature>
<proteinExistence type="predicted"/>
<feature type="region of interest" description="Disordered" evidence="9">
    <location>
        <begin position="486"/>
        <end position="611"/>
    </location>
</feature>
<evidence type="ECO:0000256" key="8">
    <source>
        <dbReference type="ARBA" id="ARBA00023186"/>
    </source>
</evidence>
<organism evidence="12 13">
    <name type="scientific">Ditylenchus destructor</name>
    <dbReference type="NCBI Taxonomy" id="166010"/>
    <lineage>
        <taxon>Eukaryota</taxon>
        <taxon>Metazoa</taxon>
        <taxon>Ecdysozoa</taxon>
        <taxon>Nematoda</taxon>
        <taxon>Chromadorea</taxon>
        <taxon>Rhabditida</taxon>
        <taxon>Tylenchina</taxon>
        <taxon>Tylenchomorpha</taxon>
        <taxon>Sphaerularioidea</taxon>
        <taxon>Anguinidae</taxon>
        <taxon>Anguininae</taxon>
        <taxon>Ditylenchus</taxon>
    </lineage>
</organism>
<feature type="compositionally biased region" description="Acidic residues" evidence="9">
    <location>
        <begin position="491"/>
        <end position="500"/>
    </location>
</feature>
<dbReference type="InterPro" id="IPR036869">
    <property type="entry name" value="J_dom_sf"/>
</dbReference>
<dbReference type="SMART" id="SM00973">
    <property type="entry name" value="Sec63"/>
    <property type="match status" value="1"/>
</dbReference>
<feature type="transmembrane region" description="Helical" evidence="10">
    <location>
        <begin position="15"/>
        <end position="35"/>
    </location>
</feature>
<evidence type="ECO:0000256" key="5">
    <source>
        <dbReference type="ARBA" id="ARBA00022927"/>
    </source>
</evidence>
<keyword evidence="3 10" id="KW-0812">Transmembrane</keyword>
<feature type="transmembrane region" description="Helical" evidence="10">
    <location>
        <begin position="188"/>
        <end position="213"/>
    </location>
</feature>
<dbReference type="Pfam" id="PF02889">
    <property type="entry name" value="Sec63"/>
    <property type="match status" value="1"/>
</dbReference>
<reference evidence="12" key="1">
    <citation type="submission" date="2022-01" db="EMBL/GenBank/DDBJ databases">
        <title>Genome Sequence Resource for Two Populations of Ditylenchus destructor, the Migratory Endoparasitic Phytonematode.</title>
        <authorList>
            <person name="Zhang H."/>
            <person name="Lin R."/>
            <person name="Xie B."/>
        </authorList>
    </citation>
    <scope>NUCLEOTIDE SEQUENCE</scope>
    <source>
        <strain evidence="12">BazhouSP</strain>
    </source>
</reference>
<dbReference type="PANTHER" id="PTHR24075">
    <property type="entry name" value="SEC63 DOMAIN-CONTAINING"/>
    <property type="match status" value="1"/>
</dbReference>
<dbReference type="SUPFAM" id="SSF158702">
    <property type="entry name" value="Sec63 N-terminal domain-like"/>
    <property type="match status" value="1"/>
</dbReference>
<evidence type="ECO:0000256" key="3">
    <source>
        <dbReference type="ARBA" id="ARBA00022692"/>
    </source>
</evidence>
<evidence type="ECO:0000256" key="4">
    <source>
        <dbReference type="ARBA" id="ARBA00022824"/>
    </source>
</evidence>
<dbReference type="Pfam" id="PF00226">
    <property type="entry name" value="DnaJ"/>
    <property type="match status" value="1"/>
</dbReference>
<dbReference type="GO" id="GO:0008320">
    <property type="term" value="F:protein transmembrane transporter activity"/>
    <property type="evidence" value="ECO:0007669"/>
    <property type="project" value="TreeGrafter"/>
</dbReference>
<dbReference type="Gene3D" id="1.10.150.20">
    <property type="entry name" value="5' to 3' exonuclease, C-terminal subdomain"/>
    <property type="match status" value="1"/>
</dbReference>
<keyword evidence="2" id="KW-0813">Transport</keyword>
<dbReference type="Gene3D" id="2.60.40.150">
    <property type="entry name" value="C2 domain"/>
    <property type="match status" value="1"/>
</dbReference>
<dbReference type="SUPFAM" id="SSF81296">
    <property type="entry name" value="E set domains"/>
    <property type="match status" value="1"/>
</dbReference>
<feature type="compositionally biased region" description="Basic residues" evidence="9">
    <location>
        <begin position="517"/>
        <end position="526"/>
    </location>
</feature>
<evidence type="ECO:0000256" key="6">
    <source>
        <dbReference type="ARBA" id="ARBA00022989"/>
    </source>
</evidence>
<feature type="compositionally biased region" description="Basic and acidic residues" evidence="9">
    <location>
        <begin position="565"/>
        <end position="592"/>
    </location>
</feature>
<keyword evidence="8" id="KW-0143">Chaperone</keyword>
<feature type="compositionally biased region" description="Basic and acidic residues" evidence="9">
    <location>
        <begin position="502"/>
        <end position="516"/>
    </location>
</feature>
<evidence type="ECO:0000256" key="1">
    <source>
        <dbReference type="ARBA" id="ARBA00004477"/>
    </source>
</evidence>
<dbReference type="PANTHER" id="PTHR24075:SF0">
    <property type="entry name" value="TRANSLOCATION PROTEIN SEC63 HOMOLOG"/>
    <property type="match status" value="1"/>
</dbReference>
<dbReference type="InterPro" id="IPR014756">
    <property type="entry name" value="Ig_E-set"/>
</dbReference>
<dbReference type="Gene3D" id="1.10.287.110">
    <property type="entry name" value="DnaJ domain"/>
    <property type="match status" value="1"/>
</dbReference>
<sequence>MARAQFEYDEVGNTFWYVIVSFFAVVLFPLTHFLWPSLPKRAYVNHTGCQCEGDVAKRKRKEAIKPWERTKQIIKAVILLVLWTLFIFLAYKVSQIKHEHVEYDPYKILGLDQEADVTEIKKKYRELSKINHPDKGGDAETFDEIVKAYKALTDEETRQNWKLHGNPDGPRAITFGIALPKWIVSEKYGVWVLACYGLVFMIFLPTAVGLWWYNSMKYSADKVLLETTRLYYYFLQKTPSMEINRILMIIAGSFEFWKKFNKDIVEHETDDVEVPRLMKELRNLGENKKEPPFSNPWSVKARTLLHAYLTRIEIDSPRLEADQNYMVARVMSLLEEYLRVLLQMMLQIPMQRPPTLETLENSLRLFPMFVQAMWPRNSTLLQLPHISEQNIPYLRKNRVITCQDLANLGESKRRSLLNTITDEQYEDVLYVLSTMPRLDVTAKIEVQGEDDKETVTVGSVVTLKVTLKRTPLFDLSKRSEEITEAIKQDGEKDDNEEQANDDQNKELNKRKIWEKQPKKKAKKGGKGGKPPPSKKPAAKSNALVPNSTEKPADTSQGNTAPNTPKETKNSESKKKSKQPDDNEEGNDTKQENEQEVSSNAENGDDDDLWDDHESLRKKDTLLDSEPTNHHEVHCPYYTNEKYEWWYLYLVERKSRRLVSMVIPCKTLDKEKTVELRFSAPPQKGHYYFTLNVRSDSYLDSDYSIDVKMEVQAAREPPVVKYDDTEDEDEEKDNSQSSGEEDYTEGSDSEQEN</sequence>
<gene>
    <name evidence="12" type="ORF">DdX_09393</name>
</gene>
<evidence type="ECO:0000256" key="9">
    <source>
        <dbReference type="SAM" id="MobiDB-lite"/>
    </source>
</evidence>
<accession>A0AAD4R656</accession>
<feature type="domain" description="J" evidence="11">
    <location>
        <begin position="104"/>
        <end position="165"/>
    </location>
</feature>
<dbReference type="GO" id="GO:0006620">
    <property type="term" value="P:post-translational protein targeting to endoplasmic reticulum membrane"/>
    <property type="evidence" value="ECO:0007669"/>
    <property type="project" value="TreeGrafter"/>
</dbReference>
<feature type="region of interest" description="Disordered" evidence="9">
    <location>
        <begin position="713"/>
        <end position="752"/>
    </location>
</feature>
<name>A0AAD4R656_9BILA</name>
<dbReference type="GO" id="GO:0031207">
    <property type="term" value="C:Sec62/Sec63 complex"/>
    <property type="evidence" value="ECO:0007669"/>
    <property type="project" value="TreeGrafter"/>
</dbReference>
<dbReference type="InterPro" id="IPR001623">
    <property type="entry name" value="DnaJ_domain"/>
</dbReference>
<dbReference type="Gene3D" id="1.10.3380.10">
    <property type="entry name" value="Sec63 N-terminal domain-like domain"/>
    <property type="match status" value="1"/>
</dbReference>
<dbReference type="GO" id="GO:0003723">
    <property type="term" value="F:RNA binding"/>
    <property type="evidence" value="ECO:0007669"/>
    <property type="project" value="TreeGrafter"/>
</dbReference>
<keyword evidence="5" id="KW-0653">Protein transport</keyword>
<keyword evidence="7 10" id="KW-0472">Membrane</keyword>
<dbReference type="GO" id="GO:0006614">
    <property type="term" value="P:SRP-dependent cotranslational protein targeting to membrane"/>
    <property type="evidence" value="ECO:0007669"/>
    <property type="project" value="TreeGrafter"/>
</dbReference>
<dbReference type="PROSITE" id="PS50076">
    <property type="entry name" value="DNAJ_2"/>
    <property type="match status" value="1"/>
</dbReference>
<dbReference type="SMART" id="SM00271">
    <property type="entry name" value="DnaJ"/>
    <property type="match status" value="1"/>
</dbReference>
<feature type="transmembrane region" description="Helical" evidence="10">
    <location>
        <begin position="73"/>
        <end position="91"/>
    </location>
</feature>
<feature type="compositionally biased region" description="Polar residues" evidence="9">
    <location>
        <begin position="543"/>
        <end position="564"/>
    </location>
</feature>
<evidence type="ECO:0000313" key="13">
    <source>
        <dbReference type="Proteomes" id="UP001201812"/>
    </source>
</evidence>
<comment type="subcellular location">
    <subcellularLocation>
        <location evidence="1">Endoplasmic reticulum membrane</location>
        <topology evidence="1">Multi-pass membrane protein</topology>
    </subcellularLocation>
</comment>
<dbReference type="CDD" id="cd06257">
    <property type="entry name" value="DnaJ"/>
    <property type="match status" value="1"/>
</dbReference>
<keyword evidence="4" id="KW-0256">Endoplasmic reticulum</keyword>
<evidence type="ECO:0000259" key="11">
    <source>
        <dbReference type="PROSITE" id="PS50076"/>
    </source>
</evidence>
<keyword evidence="13" id="KW-1185">Reference proteome</keyword>
<dbReference type="AlphaFoldDB" id="A0AAD4R656"/>
<evidence type="ECO:0000256" key="10">
    <source>
        <dbReference type="SAM" id="Phobius"/>
    </source>
</evidence>
<dbReference type="InterPro" id="IPR035892">
    <property type="entry name" value="C2_domain_sf"/>
</dbReference>
<evidence type="ECO:0000256" key="7">
    <source>
        <dbReference type="ARBA" id="ARBA00023136"/>
    </source>
</evidence>
<evidence type="ECO:0000256" key="2">
    <source>
        <dbReference type="ARBA" id="ARBA00022448"/>
    </source>
</evidence>
<dbReference type="InterPro" id="IPR004179">
    <property type="entry name" value="Sec63-dom"/>
</dbReference>